<proteinExistence type="predicted"/>
<evidence type="ECO:0000256" key="21">
    <source>
        <dbReference type="SAM" id="MobiDB-lite"/>
    </source>
</evidence>
<feature type="domain" description="Peptidase M28" evidence="23">
    <location>
        <begin position="298"/>
        <end position="516"/>
    </location>
</feature>
<comment type="subcellular location">
    <subcellularLocation>
        <location evidence="1">Endoplasmic reticulum</location>
    </subcellularLocation>
    <subcellularLocation>
        <location evidence="3">Golgi apparatus</location>
    </subcellularLocation>
    <subcellularLocation>
        <location evidence="2">Lysosome</location>
    </subcellularLocation>
    <subcellularLocation>
        <location evidence="4">Secreted</location>
    </subcellularLocation>
</comment>
<feature type="compositionally biased region" description="Low complexity" evidence="21">
    <location>
        <begin position="182"/>
        <end position="198"/>
    </location>
</feature>
<keyword evidence="9" id="KW-0479">Metal-binding</keyword>
<evidence type="ECO:0000256" key="9">
    <source>
        <dbReference type="ARBA" id="ARBA00022723"/>
    </source>
</evidence>
<name>A0A923DYS6_9SPHI</name>
<evidence type="ECO:0000256" key="15">
    <source>
        <dbReference type="ARBA" id="ARBA00023049"/>
    </source>
</evidence>
<evidence type="ECO:0000256" key="18">
    <source>
        <dbReference type="ARBA" id="ARBA00023228"/>
    </source>
</evidence>
<keyword evidence="10 22" id="KW-0732">Signal</keyword>
<accession>A0A923DYS6</accession>
<feature type="region of interest" description="Disordered" evidence="21">
    <location>
        <begin position="182"/>
        <end position="201"/>
    </location>
</feature>
<feature type="signal peptide" evidence="22">
    <location>
        <begin position="1"/>
        <end position="19"/>
    </location>
</feature>
<keyword evidence="16" id="KW-0865">Zymogen</keyword>
<sequence length="539" mass="58924">MKKFTFSALAIGLCFSAFAQEPVNSAIVQKIRTEGLEKSKAMDIAFHITDVSGPRLSNSPGLKRAQDWAVKYMKEMGLKNVHLEAWGDFGKGWQVDKFYAATTLPYYHAIIASPKAWTPGTKGLIKSDVVLIKADTVTDLAKYKGKLAGKIVILDQGAPIRSNDKPELLRYTDEQLTEMAAAQPQAAGAGGRPQRAAGSGNDQRAMMMRQFAIRAALDSMLVAEKIGLKLTLARGSYGTFFTSNGASYKLDAKPVSPELEVAGEDYLHILRLLRGGEKVEMEADIKTSFYDKDPKGYNVIGEIPGTDPKLKDEVVMIGGHYDSWHAGTGATDNGAGSAVMIEAMRILKAIDFKPKRTIRIALWSSEEQGLFGSRGYVAEHFGTPAAAARPATATTPETPAKELVLKPEHEKLSAYYNLDNGTGTIRGVYLQGNAAVKDIFQSWLTPFADLGAKTITISNTGGTDHQSYDAMGLPGFQFIQDPMDYNSRTHHSNMDTYDRLVEDDLKKSATIVASFVYHTSERAEKLPRKEMPKPAPARQ</sequence>
<evidence type="ECO:0000256" key="5">
    <source>
        <dbReference type="ARBA" id="ARBA00014116"/>
    </source>
</evidence>
<dbReference type="GO" id="GO:0004180">
    <property type="term" value="F:carboxypeptidase activity"/>
    <property type="evidence" value="ECO:0007669"/>
    <property type="project" value="UniProtKB-KW"/>
</dbReference>
<dbReference type="GO" id="GO:0070573">
    <property type="term" value="F:metallodipeptidase activity"/>
    <property type="evidence" value="ECO:0007669"/>
    <property type="project" value="InterPro"/>
</dbReference>
<dbReference type="Proteomes" id="UP000601055">
    <property type="component" value="Unassembled WGS sequence"/>
</dbReference>
<keyword evidence="13" id="KW-0862">Zinc</keyword>
<keyword evidence="14" id="KW-0333">Golgi apparatus</keyword>
<evidence type="ECO:0000256" key="13">
    <source>
        <dbReference type="ARBA" id="ARBA00022833"/>
    </source>
</evidence>
<evidence type="ECO:0000256" key="19">
    <source>
        <dbReference type="ARBA" id="ARBA00025833"/>
    </source>
</evidence>
<evidence type="ECO:0000256" key="10">
    <source>
        <dbReference type="ARBA" id="ARBA00022729"/>
    </source>
</evidence>
<evidence type="ECO:0000313" key="24">
    <source>
        <dbReference type="EMBL" id="MBB2146554.1"/>
    </source>
</evidence>
<keyword evidence="6" id="KW-0964">Secreted</keyword>
<keyword evidence="15" id="KW-0482">Metalloprotease</keyword>
<evidence type="ECO:0000256" key="11">
    <source>
        <dbReference type="ARBA" id="ARBA00022801"/>
    </source>
</evidence>
<evidence type="ECO:0000313" key="25">
    <source>
        <dbReference type="Proteomes" id="UP000601055"/>
    </source>
</evidence>
<dbReference type="GO" id="GO:0006508">
    <property type="term" value="P:proteolysis"/>
    <property type="evidence" value="ECO:0007669"/>
    <property type="project" value="UniProtKB-KW"/>
</dbReference>
<evidence type="ECO:0000256" key="7">
    <source>
        <dbReference type="ARBA" id="ARBA00022645"/>
    </source>
</evidence>
<dbReference type="PANTHER" id="PTHR12053">
    <property type="entry name" value="PROTEASE FAMILY M28 PLASMA GLUTAMATE CARBOXYPEPTIDASE-RELATED"/>
    <property type="match status" value="1"/>
</dbReference>
<dbReference type="InterPro" id="IPR039866">
    <property type="entry name" value="CPQ"/>
</dbReference>
<dbReference type="SUPFAM" id="SSF53187">
    <property type="entry name" value="Zn-dependent exopeptidases"/>
    <property type="match status" value="1"/>
</dbReference>
<evidence type="ECO:0000256" key="8">
    <source>
        <dbReference type="ARBA" id="ARBA00022670"/>
    </source>
</evidence>
<dbReference type="PANTHER" id="PTHR12053:SF3">
    <property type="entry name" value="CARBOXYPEPTIDASE Q"/>
    <property type="match status" value="1"/>
</dbReference>
<reference evidence="24" key="1">
    <citation type="submission" date="2019-11" db="EMBL/GenBank/DDBJ databases">
        <title>Description of Pedobacter sp. LMG 31464T.</title>
        <authorList>
            <person name="Carlier A."/>
            <person name="Qi S."/>
            <person name="Vandamme P."/>
        </authorList>
    </citation>
    <scope>NUCLEOTIDE SEQUENCE</scope>
    <source>
        <strain evidence="24">LMG 31464</strain>
    </source>
</reference>
<feature type="chain" id="PRO_5037725019" description="Carboxypeptidase Q" evidence="22">
    <location>
        <begin position="20"/>
        <end position="539"/>
    </location>
</feature>
<evidence type="ECO:0000256" key="14">
    <source>
        <dbReference type="ARBA" id="ARBA00023034"/>
    </source>
</evidence>
<evidence type="ECO:0000256" key="12">
    <source>
        <dbReference type="ARBA" id="ARBA00022824"/>
    </source>
</evidence>
<protein>
    <recommendedName>
        <fullName evidence="5">Carboxypeptidase Q</fullName>
    </recommendedName>
    <alternativeName>
        <fullName evidence="20">Plasma glutamate carboxypeptidase</fullName>
    </alternativeName>
</protein>
<organism evidence="24 25">
    <name type="scientific">Pedobacter planticolens</name>
    <dbReference type="NCBI Taxonomy" id="2679964"/>
    <lineage>
        <taxon>Bacteria</taxon>
        <taxon>Pseudomonadati</taxon>
        <taxon>Bacteroidota</taxon>
        <taxon>Sphingobacteriia</taxon>
        <taxon>Sphingobacteriales</taxon>
        <taxon>Sphingobacteriaceae</taxon>
        <taxon>Pedobacter</taxon>
    </lineage>
</organism>
<keyword evidence="17" id="KW-0325">Glycoprotein</keyword>
<dbReference type="Pfam" id="PF04389">
    <property type="entry name" value="Peptidase_M28"/>
    <property type="match status" value="1"/>
</dbReference>
<comment type="subunit">
    <text evidence="19">Homodimer. The monomeric form is inactive while the homodimer is active.</text>
</comment>
<keyword evidence="11" id="KW-0378">Hydrolase</keyword>
<evidence type="ECO:0000256" key="16">
    <source>
        <dbReference type="ARBA" id="ARBA00023145"/>
    </source>
</evidence>
<dbReference type="Gene3D" id="3.40.630.10">
    <property type="entry name" value="Zn peptidases"/>
    <property type="match status" value="2"/>
</dbReference>
<keyword evidence="18" id="KW-0458">Lysosome</keyword>
<gene>
    <name evidence="24" type="ORF">GM921_13710</name>
</gene>
<dbReference type="CDD" id="cd08015">
    <property type="entry name" value="M28_like"/>
    <property type="match status" value="1"/>
</dbReference>
<dbReference type="InterPro" id="IPR007484">
    <property type="entry name" value="Peptidase_M28"/>
</dbReference>
<keyword evidence="8" id="KW-0645">Protease</keyword>
<evidence type="ECO:0000259" key="23">
    <source>
        <dbReference type="Pfam" id="PF04389"/>
    </source>
</evidence>
<evidence type="ECO:0000256" key="1">
    <source>
        <dbReference type="ARBA" id="ARBA00004240"/>
    </source>
</evidence>
<keyword evidence="12" id="KW-0256">Endoplasmic reticulum</keyword>
<evidence type="ECO:0000256" key="4">
    <source>
        <dbReference type="ARBA" id="ARBA00004613"/>
    </source>
</evidence>
<keyword evidence="25" id="KW-1185">Reference proteome</keyword>
<evidence type="ECO:0000256" key="2">
    <source>
        <dbReference type="ARBA" id="ARBA00004371"/>
    </source>
</evidence>
<keyword evidence="7" id="KW-0121">Carboxypeptidase</keyword>
<dbReference type="GO" id="GO:0005576">
    <property type="term" value="C:extracellular region"/>
    <property type="evidence" value="ECO:0007669"/>
    <property type="project" value="UniProtKB-SubCell"/>
</dbReference>
<dbReference type="AlphaFoldDB" id="A0A923DYS6"/>
<evidence type="ECO:0000256" key="17">
    <source>
        <dbReference type="ARBA" id="ARBA00023180"/>
    </source>
</evidence>
<evidence type="ECO:0000256" key="6">
    <source>
        <dbReference type="ARBA" id="ARBA00022525"/>
    </source>
</evidence>
<dbReference type="GO" id="GO:0046872">
    <property type="term" value="F:metal ion binding"/>
    <property type="evidence" value="ECO:0007669"/>
    <property type="project" value="UniProtKB-KW"/>
</dbReference>
<evidence type="ECO:0000256" key="3">
    <source>
        <dbReference type="ARBA" id="ARBA00004555"/>
    </source>
</evidence>
<evidence type="ECO:0000256" key="22">
    <source>
        <dbReference type="SAM" id="SignalP"/>
    </source>
</evidence>
<dbReference type="EMBL" id="WNXD01000002">
    <property type="protein sequence ID" value="MBB2146554.1"/>
    <property type="molecule type" value="Genomic_DNA"/>
</dbReference>
<dbReference type="GO" id="GO:0005764">
    <property type="term" value="C:lysosome"/>
    <property type="evidence" value="ECO:0007669"/>
    <property type="project" value="UniProtKB-SubCell"/>
</dbReference>
<comment type="caution">
    <text evidence="24">The sequence shown here is derived from an EMBL/GenBank/DDBJ whole genome shotgun (WGS) entry which is preliminary data.</text>
</comment>
<evidence type="ECO:0000256" key="20">
    <source>
        <dbReference type="ARBA" id="ARBA00033328"/>
    </source>
</evidence>